<comment type="similarity">
    <text evidence="1">Belongs to the AHA1 family.</text>
</comment>
<organism evidence="3 6">
    <name type="scientific">Staphylococcus agnetis</name>
    <dbReference type="NCBI Taxonomy" id="985762"/>
    <lineage>
        <taxon>Bacteria</taxon>
        <taxon>Bacillati</taxon>
        <taxon>Bacillota</taxon>
        <taxon>Bacilli</taxon>
        <taxon>Bacillales</taxon>
        <taxon>Staphylococcaceae</taxon>
        <taxon>Staphylococcus</taxon>
    </lineage>
</organism>
<dbReference type="RefSeq" id="WP_060551674.1">
    <property type="nucleotide sequence ID" value="NZ_CP009623.1"/>
</dbReference>
<dbReference type="EMBL" id="WMFL01000079">
    <property type="protein sequence ID" value="NJI02635.1"/>
    <property type="molecule type" value="Genomic_DNA"/>
</dbReference>
<dbReference type="Proteomes" id="UP000646308">
    <property type="component" value="Unassembled WGS sequence"/>
</dbReference>
<evidence type="ECO:0000313" key="5">
    <source>
        <dbReference type="Proteomes" id="UP000195208"/>
    </source>
</evidence>
<dbReference type="Pfam" id="PF08327">
    <property type="entry name" value="AHSA1"/>
    <property type="match status" value="1"/>
</dbReference>
<protein>
    <recommendedName>
        <fullName evidence="2">Activator of Hsp90 ATPase homologue 1/2-like C-terminal domain-containing protein</fullName>
    </recommendedName>
</protein>
<feature type="domain" description="Activator of Hsp90 ATPase homologue 1/2-like C-terminal" evidence="2">
    <location>
        <begin position="18"/>
        <end position="160"/>
    </location>
</feature>
<evidence type="ECO:0000313" key="6">
    <source>
        <dbReference type="Proteomes" id="UP000646308"/>
    </source>
</evidence>
<dbReference type="KEGG" id="sagq:EP23_07335"/>
<accession>A0A2T4MI12</accession>
<dbReference type="InterPro" id="IPR013538">
    <property type="entry name" value="ASHA1/2-like_C"/>
</dbReference>
<reference evidence="3" key="2">
    <citation type="submission" date="2019-11" db="EMBL/GenBank/DDBJ databases">
        <title>Whole genome comparisons of Staphylococcus agnetis isolates from cattle and chickens.</title>
        <authorList>
            <person name="Rhoads D."/>
            <person name="Shwani A."/>
            <person name="Adkins P."/>
            <person name="Calcutt M."/>
            <person name="Middleton J."/>
        </authorList>
    </citation>
    <scope>NUCLEOTIDE SEQUENCE</scope>
    <source>
        <strain evidence="3">1387</strain>
    </source>
</reference>
<dbReference type="EMBL" id="NEFX01000003">
    <property type="protein sequence ID" value="OTW31940.1"/>
    <property type="molecule type" value="Genomic_DNA"/>
</dbReference>
<gene>
    <name evidence="4" type="ORF">B9M88_02355</name>
    <name evidence="3" type="ORF">GLV84_07335</name>
</gene>
<dbReference type="CDD" id="cd07814">
    <property type="entry name" value="SRPBCC_CalC_Aha1-like"/>
    <property type="match status" value="1"/>
</dbReference>
<dbReference type="GeneID" id="57692392"/>
<dbReference type="InterPro" id="IPR023393">
    <property type="entry name" value="START-like_dom_sf"/>
</dbReference>
<comment type="caution">
    <text evidence="3">The sequence shown here is derived from an EMBL/GenBank/DDBJ whole genome shotgun (WGS) entry which is preliminary data.</text>
</comment>
<dbReference type="Gene3D" id="3.30.530.20">
    <property type="match status" value="1"/>
</dbReference>
<reference evidence="4 5" key="1">
    <citation type="submission" date="2017-04" db="EMBL/GenBank/DDBJ databases">
        <title>Staphylococcus agnetis, a potential pathogen in the broiler production.</title>
        <authorList>
            <person name="Poulsen L."/>
        </authorList>
    </citation>
    <scope>NUCLEOTIDE SEQUENCE [LARGE SCALE GENOMIC DNA]</scope>
    <source>
        <strain evidence="4 5">723_310714_2_2_spleen</strain>
    </source>
</reference>
<evidence type="ECO:0000259" key="2">
    <source>
        <dbReference type="Pfam" id="PF08327"/>
    </source>
</evidence>
<sequence length="169" mass="20153">MNNTHNERVEVKIVRLLKTSPEFAYQAWTDPEMLRHWFMTTSRSNKTIESDVTEGGHYLIIDQRQGKKIRVEGTYQTLIPGEHLCLTIQMPDFSDQQDDINVYFEERSPGITQMTFFYKSEVPKERRLTQLEYKQKKKEYHDSTVHGFENMFDTMQRYIEEQTLNESGQ</sequence>
<evidence type="ECO:0000313" key="3">
    <source>
        <dbReference type="EMBL" id="NJI02635.1"/>
    </source>
</evidence>
<name>A0A2T4MI12_9STAP</name>
<dbReference type="OrthoDB" id="190358at2"/>
<dbReference type="AlphaFoldDB" id="A0A2T4MI12"/>
<dbReference type="Proteomes" id="UP000195208">
    <property type="component" value="Unassembled WGS sequence"/>
</dbReference>
<dbReference type="SUPFAM" id="SSF55961">
    <property type="entry name" value="Bet v1-like"/>
    <property type="match status" value="1"/>
</dbReference>
<proteinExistence type="inferred from homology"/>
<evidence type="ECO:0000313" key="4">
    <source>
        <dbReference type="EMBL" id="OTW31940.1"/>
    </source>
</evidence>
<evidence type="ECO:0000256" key="1">
    <source>
        <dbReference type="ARBA" id="ARBA00006817"/>
    </source>
</evidence>
<keyword evidence="5" id="KW-1185">Reference proteome</keyword>